<reference evidence="1 2" key="1">
    <citation type="submission" date="2019-06" db="EMBL/GenBank/DDBJ databases">
        <title>Genomic Encyclopedia of Type Strains, Phase IV (KMG-V): Genome sequencing to study the core and pangenomes of soil and plant-associated prokaryotes.</title>
        <authorList>
            <person name="Whitman W."/>
        </authorList>
    </citation>
    <scope>NUCLEOTIDE SEQUENCE [LARGE SCALE GENOMIC DNA]</scope>
    <source>
        <strain evidence="1 2">BR 11140</strain>
    </source>
</reference>
<dbReference type="EMBL" id="VITT01000015">
    <property type="protein sequence ID" value="TWB54403.1"/>
    <property type="molecule type" value="Genomic_DNA"/>
</dbReference>
<name>A0A560I627_9PROT</name>
<accession>A0A560I627</accession>
<evidence type="ECO:0000313" key="1">
    <source>
        <dbReference type="EMBL" id="TWB54403.1"/>
    </source>
</evidence>
<gene>
    <name evidence="1" type="ORF">FBZ92_115171</name>
</gene>
<organism evidence="1 2">
    <name type="scientific">Nitrospirillum amazonense</name>
    <dbReference type="NCBI Taxonomy" id="28077"/>
    <lineage>
        <taxon>Bacteria</taxon>
        <taxon>Pseudomonadati</taxon>
        <taxon>Pseudomonadota</taxon>
        <taxon>Alphaproteobacteria</taxon>
        <taxon>Rhodospirillales</taxon>
        <taxon>Azospirillaceae</taxon>
        <taxon>Nitrospirillum</taxon>
    </lineage>
</organism>
<sequence length="35" mass="4201">MSDAARIIDLYRRHGLAWEAPGWTASLPWRRLDRY</sequence>
<proteinExistence type="predicted"/>
<dbReference type="AlphaFoldDB" id="A0A560I627"/>
<dbReference type="Proteomes" id="UP000318050">
    <property type="component" value="Unassembled WGS sequence"/>
</dbReference>
<evidence type="ECO:0000313" key="2">
    <source>
        <dbReference type="Proteomes" id="UP000318050"/>
    </source>
</evidence>
<protein>
    <submittedName>
        <fullName evidence="1">Uncharacterized protein</fullName>
    </submittedName>
</protein>
<comment type="caution">
    <text evidence="1">The sequence shown here is derived from an EMBL/GenBank/DDBJ whole genome shotgun (WGS) entry which is preliminary data.</text>
</comment>